<dbReference type="EMBL" id="FPHN01000062">
    <property type="protein sequence ID" value="SFV56228.1"/>
    <property type="molecule type" value="Genomic_DNA"/>
</dbReference>
<evidence type="ECO:0000313" key="1">
    <source>
        <dbReference type="EMBL" id="SFV56228.1"/>
    </source>
</evidence>
<dbReference type="AlphaFoldDB" id="A0A1W1BRJ7"/>
<reference evidence="1" key="1">
    <citation type="submission" date="2016-10" db="EMBL/GenBank/DDBJ databases">
        <authorList>
            <person name="de Groot N.N."/>
        </authorList>
    </citation>
    <scope>NUCLEOTIDE SEQUENCE</scope>
</reference>
<organism evidence="1">
    <name type="scientific">hydrothermal vent metagenome</name>
    <dbReference type="NCBI Taxonomy" id="652676"/>
    <lineage>
        <taxon>unclassified sequences</taxon>
        <taxon>metagenomes</taxon>
        <taxon>ecological metagenomes</taxon>
    </lineage>
</organism>
<protein>
    <submittedName>
        <fullName evidence="1">Uncharacterized protein</fullName>
    </submittedName>
</protein>
<proteinExistence type="predicted"/>
<gene>
    <name evidence="1" type="ORF">MNB_SV-14-1810</name>
</gene>
<accession>A0A1W1BRJ7</accession>
<sequence length="112" mass="13296">MRLPIMLDSHKKIVYERLNEAPKLYETDGEKIKRVIVKLFHPMFTLYVVEYDPNKKLAFGYMENESDRYLSEWGYSDIEELIELGFEMDLYFENRVINSKGSISCEEEAVNV</sequence>
<name>A0A1W1BRJ7_9ZZZZ</name>